<dbReference type="InterPro" id="IPR013766">
    <property type="entry name" value="Thioredoxin_domain"/>
</dbReference>
<comment type="caution">
    <text evidence="7">The sequence shown here is derived from an EMBL/GenBank/DDBJ whole genome shotgun (WGS) entry which is preliminary data.</text>
</comment>
<accession>A0A2P4QA42</accession>
<dbReference type="GO" id="GO:0015035">
    <property type="term" value="F:protein-disulfide reductase activity"/>
    <property type="evidence" value="ECO:0007669"/>
    <property type="project" value="InterPro"/>
</dbReference>
<keyword evidence="2" id="KW-0249">Electron transport</keyword>
<dbReference type="FunFam" id="3.40.30.10:FF:000001">
    <property type="entry name" value="Thioredoxin"/>
    <property type="match status" value="1"/>
</dbReference>
<proteinExistence type="predicted"/>
<keyword evidence="4" id="KW-0676">Redox-active center</keyword>
<keyword evidence="5" id="KW-0732">Signal</keyword>
<evidence type="ECO:0000256" key="2">
    <source>
        <dbReference type="ARBA" id="ARBA00022982"/>
    </source>
</evidence>
<dbReference type="VEuPathDB" id="FungiDB:RhiirFUN_026457"/>
<evidence type="ECO:0000313" key="7">
    <source>
        <dbReference type="EMBL" id="POG74519.1"/>
    </source>
</evidence>
<dbReference type="AlphaFoldDB" id="A0A2P4QA42"/>
<gene>
    <name evidence="7" type="ORF">GLOIN_2v1771158</name>
</gene>
<feature type="domain" description="Thioredoxin" evidence="6">
    <location>
        <begin position="49"/>
        <end position="195"/>
    </location>
</feature>
<dbReference type="CDD" id="cd02947">
    <property type="entry name" value="TRX_family"/>
    <property type="match status" value="1"/>
</dbReference>
<evidence type="ECO:0000256" key="3">
    <source>
        <dbReference type="ARBA" id="ARBA00023157"/>
    </source>
</evidence>
<evidence type="ECO:0000313" key="8">
    <source>
        <dbReference type="Proteomes" id="UP000018888"/>
    </source>
</evidence>
<protein>
    <submittedName>
        <fullName evidence="7">Thioredoxin-like protein</fullName>
    </submittedName>
</protein>
<evidence type="ECO:0000256" key="1">
    <source>
        <dbReference type="ARBA" id="ARBA00022448"/>
    </source>
</evidence>
<dbReference type="InterPro" id="IPR005746">
    <property type="entry name" value="Thioredoxin"/>
</dbReference>
<name>A0A2P4QA42_RHIID</name>
<dbReference type="PANTHER" id="PTHR45663">
    <property type="entry name" value="GEO12009P1"/>
    <property type="match status" value="1"/>
</dbReference>
<keyword evidence="3" id="KW-1015">Disulfide bond</keyword>
<dbReference type="NCBIfam" id="TIGR01068">
    <property type="entry name" value="thioredoxin"/>
    <property type="match status" value="1"/>
</dbReference>
<dbReference type="PRINTS" id="PR00421">
    <property type="entry name" value="THIOREDOXIN"/>
</dbReference>
<organism evidence="7 8">
    <name type="scientific">Rhizophagus irregularis (strain DAOM 181602 / DAOM 197198 / MUCL 43194)</name>
    <name type="common">Arbuscular mycorrhizal fungus</name>
    <name type="synonym">Glomus intraradices</name>
    <dbReference type="NCBI Taxonomy" id="747089"/>
    <lineage>
        <taxon>Eukaryota</taxon>
        <taxon>Fungi</taxon>
        <taxon>Fungi incertae sedis</taxon>
        <taxon>Mucoromycota</taxon>
        <taxon>Glomeromycotina</taxon>
        <taxon>Glomeromycetes</taxon>
        <taxon>Glomerales</taxon>
        <taxon>Glomeraceae</taxon>
        <taxon>Rhizophagus</taxon>
    </lineage>
</organism>
<dbReference type="PROSITE" id="PS51352">
    <property type="entry name" value="THIOREDOXIN_2"/>
    <property type="match status" value="1"/>
</dbReference>
<dbReference type="PROSITE" id="PS00194">
    <property type="entry name" value="THIOREDOXIN_1"/>
    <property type="match status" value="1"/>
</dbReference>
<dbReference type="Gene3D" id="3.40.30.10">
    <property type="entry name" value="Glutaredoxin"/>
    <property type="match status" value="1"/>
</dbReference>
<reference evidence="7 8" key="2">
    <citation type="journal article" date="2018" name="New Phytol.">
        <title>High intraspecific genome diversity in the model arbuscular mycorrhizal symbiont Rhizophagus irregularis.</title>
        <authorList>
            <person name="Chen E.C.H."/>
            <person name="Morin E."/>
            <person name="Beaudet D."/>
            <person name="Noel J."/>
            <person name="Yildirir G."/>
            <person name="Ndikumana S."/>
            <person name="Charron P."/>
            <person name="St-Onge C."/>
            <person name="Giorgi J."/>
            <person name="Kruger M."/>
            <person name="Marton T."/>
            <person name="Ropars J."/>
            <person name="Grigoriev I.V."/>
            <person name="Hainaut M."/>
            <person name="Henrissat B."/>
            <person name="Roux C."/>
            <person name="Martin F."/>
            <person name="Corradi N."/>
        </authorList>
    </citation>
    <scope>NUCLEOTIDE SEQUENCE [LARGE SCALE GENOMIC DNA]</scope>
    <source>
        <strain evidence="7 8">DAOM 197198</strain>
    </source>
</reference>
<feature type="chain" id="PRO_5015125400" evidence="5">
    <location>
        <begin position="21"/>
        <end position="199"/>
    </location>
</feature>
<evidence type="ECO:0000259" key="6">
    <source>
        <dbReference type="PROSITE" id="PS51352"/>
    </source>
</evidence>
<keyword evidence="1" id="KW-0813">Transport</keyword>
<dbReference type="Pfam" id="PF00085">
    <property type="entry name" value="Thioredoxin"/>
    <property type="match status" value="1"/>
</dbReference>
<dbReference type="GO" id="GO:0005737">
    <property type="term" value="C:cytoplasm"/>
    <property type="evidence" value="ECO:0007669"/>
    <property type="project" value="TreeGrafter"/>
</dbReference>
<dbReference type="PANTHER" id="PTHR45663:SF11">
    <property type="entry name" value="GEO12009P1"/>
    <property type="match status" value="1"/>
</dbReference>
<dbReference type="InterPro" id="IPR036249">
    <property type="entry name" value="Thioredoxin-like_sf"/>
</dbReference>
<evidence type="ECO:0000256" key="4">
    <source>
        <dbReference type="ARBA" id="ARBA00023284"/>
    </source>
</evidence>
<reference evidence="7 8" key="1">
    <citation type="journal article" date="2013" name="Proc. Natl. Acad. Sci. U.S.A.">
        <title>Genome of an arbuscular mycorrhizal fungus provides insight into the oldest plant symbiosis.</title>
        <authorList>
            <person name="Tisserant E."/>
            <person name="Malbreil M."/>
            <person name="Kuo A."/>
            <person name="Kohler A."/>
            <person name="Symeonidi A."/>
            <person name="Balestrini R."/>
            <person name="Charron P."/>
            <person name="Duensing N."/>
            <person name="Frei Dit Frey N."/>
            <person name="Gianinazzi-Pearson V."/>
            <person name="Gilbert L.B."/>
            <person name="Handa Y."/>
            <person name="Herr J.R."/>
            <person name="Hijri M."/>
            <person name="Koul R."/>
            <person name="Kawaguchi M."/>
            <person name="Krajinski F."/>
            <person name="Lammers P.J."/>
            <person name="Masclaux F.G."/>
            <person name="Murat C."/>
            <person name="Morin E."/>
            <person name="Ndikumana S."/>
            <person name="Pagni M."/>
            <person name="Petitpierre D."/>
            <person name="Requena N."/>
            <person name="Rosikiewicz P."/>
            <person name="Riley R."/>
            <person name="Saito K."/>
            <person name="San Clemente H."/>
            <person name="Shapiro H."/>
            <person name="van Tuinen D."/>
            <person name="Becard G."/>
            <person name="Bonfante P."/>
            <person name="Paszkowski U."/>
            <person name="Shachar-Hill Y.Y."/>
            <person name="Tuskan G.A."/>
            <person name="Young P.W."/>
            <person name="Sanders I.R."/>
            <person name="Henrissat B."/>
            <person name="Rensing S.A."/>
            <person name="Grigoriev I.V."/>
            <person name="Corradi N."/>
            <person name="Roux C."/>
            <person name="Martin F."/>
        </authorList>
    </citation>
    <scope>NUCLEOTIDE SEQUENCE [LARGE SCALE GENOMIC DNA]</scope>
    <source>
        <strain evidence="7 8">DAOM 197198</strain>
    </source>
</reference>
<evidence type="ECO:0000256" key="5">
    <source>
        <dbReference type="SAM" id="SignalP"/>
    </source>
</evidence>
<dbReference type="SUPFAM" id="SSF52833">
    <property type="entry name" value="Thioredoxin-like"/>
    <property type="match status" value="1"/>
</dbReference>
<dbReference type="EMBL" id="AUPC02000070">
    <property type="protein sequence ID" value="POG74519.1"/>
    <property type="molecule type" value="Genomic_DNA"/>
</dbReference>
<keyword evidence="8" id="KW-1185">Reference proteome</keyword>
<sequence>MRVVVRLGMLLRGTLNVASANIIDKAIDEVLIARSKVIKRNTKRARVSIDPGVRAPLTWYSPTKGIGKIGEHARKFSPVFFHTSAIRSSGQVLDCNKDTFNKLVIEAKEPVIVDFYADWCGPCRVLAPILERTVGENKKVTLVKLNTDDNPELAKKYEVSALPTVHAFYKGKSIKNFIGVKSPGEIKAFVENAALLANE</sequence>
<feature type="signal peptide" evidence="5">
    <location>
        <begin position="1"/>
        <end position="20"/>
    </location>
</feature>
<dbReference type="Proteomes" id="UP000018888">
    <property type="component" value="Unassembled WGS sequence"/>
</dbReference>
<dbReference type="InterPro" id="IPR017937">
    <property type="entry name" value="Thioredoxin_CS"/>
</dbReference>